<evidence type="ECO:0000256" key="1">
    <source>
        <dbReference type="SAM" id="MobiDB-lite"/>
    </source>
</evidence>
<protein>
    <submittedName>
        <fullName evidence="3">Uncharacterized protein</fullName>
    </submittedName>
</protein>
<evidence type="ECO:0000313" key="2">
    <source>
        <dbReference type="Proteomes" id="UP000887574"/>
    </source>
</evidence>
<organism evidence="2 3">
    <name type="scientific">Ditylenchus dipsaci</name>
    <dbReference type="NCBI Taxonomy" id="166011"/>
    <lineage>
        <taxon>Eukaryota</taxon>
        <taxon>Metazoa</taxon>
        <taxon>Ecdysozoa</taxon>
        <taxon>Nematoda</taxon>
        <taxon>Chromadorea</taxon>
        <taxon>Rhabditida</taxon>
        <taxon>Tylenchina</taxon>
        <taxon>Tylenchomorpha</taxon>
        <taxon>Sphaerularioidea</taxon>
        <taxon>Anguinidae</taxon>
        <taxon>Anguininae</taxon>
        <taxon>Ditylenchus</taxon>
    </lineage>
</organism>
<accession>A0A915DE46</accession>
<proteinExistence type="predicted"/>
<name>A0A915DE46_9BILA</name>
<keyword evidence="2" id="KW-1185">Reference proteome</keyword>
<feature type="region of interest" description="Disordered" evidence="1">
    <location>
        <begin position="66"/>
        <end position="104"/>
    </location>
</feature>
<sequence length="104" mass="11802">MEQIVSERAAFSIKQVPASLSTTNYKEERQAREKVIEPAFSKPTNYGAAIAERWRRALVFFGLSTRANSSSSGNKKCCQTRDTQTHLKFPNATYEPRPLHKQPD</sequence>
<dbReference type="Proteomes" id="UP000887574">
    <property type="component" value="Unplaced"/>
</dbReference>
<reference evidence="3" key="1">
    <citation type="submission" date="2022-11" db="UniProtKB">
        <authorList>
            <consortium name="WormBaseParasite"/>
        </authorList>
    </citation>
    <scope>IDENTIFICATION</scope>
</reference>
<dbReference type="AlphaFoldDB" id="A0A915DE46"/>
<evidence type="ECO:0000313" key="3">
    <source>
        <dbReference type="WBParaSite" id="jg18471"/>
    </source>
</evidence>
<dbReference type="WBParaSite" id="jg18471">
    <property type="protein sequence ID" value="jg18471"/>
    <property type="gene ID" value="jg18471"/>
</dbReference>